<protein>
    <submittedName>
        <fullName evidence="1">Uncharacterized protein</fullName>
    </submittedName>
</protein>
<evidence type="ECO:0000313" key="1">
    <source>
        <dbReference type="EMBL" id="PHT65735.1"/>
    </source>
</evidence>
<accession>A0A2G2Y7J6</accession>
<organism evidence="1 2">
    <name type="scientific">Capsicum annuum</name>
    <name type="common">Capsicum pepper</name>
    <dbReference type="NCBI Taxonomy" id="4072"/>
    <lineage>
        <taxon>Eukaryota</taxon>
        <taxon>Viridiplantae</taxon>
        <taxon>Streptophyta</taxon>
        <taxon>Embryophyta</taxon>
        <taxon>Tracheophyta</taxon>
        <taxon>Spermatophyta</taxon>
        <taxon>Magnoliopsida</taxon>
        <taxon>eudicotyledons</taxon>
        <taxon>Gunneridae</taxon>
        <taxon>Pentapetalae</taxon>
        <taxon>asterids</taxon>
        <taxon>lamiids</taxon>
        <taxon>Solanales</taxon>
        <taxon>Solanaceae</taxon>
        <taxon>Solanoideae</taxon>
        <taxon>Capsiceae</taxon>
        <taxon>Capsicum</taxon>
    </lineage>
</organism>
<dbReference type="AlphaFoldDB" id="A0A2G2Y7J6"/>
<reference evidence="1 2" key="2">
    <citation type="journal article" date="2017" name="Genome Biol.">
        <title>New reference genome sequences of hot pepper reveal the massive evolution of plant disease-resistance genes by retroduplication.</title>
        <authorList>
            <person name="Kim S."/>
            <person name="Park J."/>
            <person name="Yeom S.I."/>
            <person name="Kim Y.M."/>
            <person name="Seo E."/>
            <person name="Kim K.T."/>
            <person name="Kim M.S."/>
            <person name="Lee J.M."/>
            <person name="Cheong K."/>
            <person name="Shin H.S."/>
            <person name="Kim S.B."/>
            <person name="Han K."/>
            <person name="Lee J."/>
            <person name="Park M."/>
            <person name="Lee H.A."/>
            <person name="Lee H.Y."/>
            <person name="Lee Y."/>
            <person name="Oh S."/>
            <person name="Lee J.H."/>
            <person name="Choi E."/>
            <person name="Choi E."/>
            <person name="Lee S.E."/>
            <person name="Jeon J."/>
            <person name="Kim H."/>
            <person name="Choi G."/>
            <person name="Song H."/>
            <person name="Lee J."/>
            <person name="Lee S.C."/>
            <person name="Kwon J.K."/>
            <person name="Lee H.Y."/>
            <person name="Koo N."/>
            <person name="Hong Y."/>
            <person name="Kim R.W."/>
            <person name="Kang W.H."/>
            <person name="Huh J.H."/>
            <person name="Kang B.C."/>
            <person name="Yang T.J."/>
            <person name="Lee Y.H."/>
            <person name="Bennetzen J.L."/>
            <person name="Choi D."/>
        </authorList>
    </citation>
    <scope>NUCLEOTIDE SEQUENCE [LARGE SCALE GENOMIC DNA]</scope>
    <source>
        <strain evidence="2">cv. CM334</strain>
    </source>
</reference>
<dbReference type="Proteomes" id="UP000222542">
    <property type="component" value="Unassembled WGS sequence"/>
</dbReference>
<name>A0A2G2Y7J6_CAPAN</name>
<sequence>MKDLQEKQKQKLEMQKEMNHLKDNLIVKKQNLEVADCDCYIFRSLCNEKDAEI</sequence>
<dbReference type="EMBL" id="AYRZ02000012">
    <property type="protein sequence ID" value="PHT65735.1"/>
    <property type="molecule type" value="Genomic_DNA"/>
</dbReference>
<dbReference type="Gramene" id="PHT65735">
    <property type="protein sequence ID" value="PHT65735"/>
    <property type="gene ID" value="T459_30160"/>
</dbReference>
<gene>
    <name evidence="1" type="ORF">T459_30160</name>
</gene>
<evidence type="ECO:0000313" key="2">
    <source>
        <dbReference type="Proteomes" id="UP000222542"/>
    </source>
</evidence>
<keyword evidence="2" id="KW-1185">Reference proteome</keyword>
<comment type="caution">
    <text evidence="1">The sequence shown here is derived from an EMBL/GenBank/DDBJ whole genome shotgun (WGS) entry which is preliminary data.</text>
</comment>
<reference evidence="1 2" key="1">
    <citation type="journal article" date="2014" name="Nat. Genet.">
        <title>Genome sequence of the hot pepper provides insights into the evolution of pungency in Capsicum species.</title>
        <authorList>
            <person name="Kim S."/>
            <person name="Park M."/>
            <person name="Yeom S.I."/>
            <person name="Kim Y.M."/>
            <person name="Lee J.M."/>
            <person name="Lee H.A."/>
            <person name="Seo E."/>
            <person name="Choi J."/>
            <person name="Cheong K."/>
            <person name="Kim K.T."/>
            <person name="Jung K."/>
            <person name="Lee G.W."/>
            <person name="Oh S.K."/>
            <person name="Bae C."/>
            <person name="Kim S.B."/>
            <person name="Lee H.Y."/>
            <person name="Kim S.Y."/>
            <person name="Kim M.S."/>
            <person name="Kang B.C."/>
            <person name="Jo Y.D."/>
            <person name="Yang H.B."/>
            <person name="Jeong H.J."/>
            <person name="Kang W.H."/>
            <person name="Kwon J.K."/>
            <person name="Shin C."/>
            <person name="Lim J.Y."/>
            <person name="Park J.H."/>
            <person name="Huh J.H."/>
            <person name="Kim J.S."/>
            <person name="Kim B.D."/>
            <person name="Cohen O."/>
            <person name="Paran I."/>
            <person name="Suh M.C."/>
            <person name="Lee S.B."/>
            <person name="Kim Y.K."/>
            <person name="Shin Y."/>
            <person name="Noh S.J."/>
            <person name="Park J."/>
            <person name="Seo Y.S."/>
            <person name="Kwon S.Y."/>
            <person name="Kim H.A."/>
            <person name="Park J.M."/>
            <person name="Kim H.J."/>
            <person name="Choi S.B."/>
            <person name="Bosland P.W."/>
            <person name="Reeves G."/>
            <person name="Jo S.H."/>
            <person name="Lee B.W."/>
            <person name="Cho H.T."/>
            <person name="Choi H.S."/>
            <person name="Lee M.S."/>
            <person name="Yu Y."/>
            <person name="Do Choi Y."/>
            <person name="Park B.S."/>
            <person name="van Deynze A."/>
            <person name="Ashrafi H."/>
            <person name="Hill T."/>
            <person name="Kim W.T."/>
            <person name="Pai H.S."/>
            <person name="Ahn H.K."/>
            <person name="Yeam I."/>
            <person name="Giovannoni J.J."/>
            <person name="Rose J.K."/>
            <person name="Sorensen I."/>
            <person name="Lee S.J."/>
            <person name="Kim R.W."/>
            <person name="Choi I.Y."/>
            <person name="Choi B.S."/>
            <person name="Lim J.S."/>
            <person name="Lee Y.H."/>
            <person name="Choi D."/>
        </authorList>
    </citation>
    <scope>NUCLEOTIDE SEQUENCE [LARGE SCALE GENOMIC DNA]</scope>
    <source>
        <strain evidence="2">cv. CM334</strain>
    </source>
</reference>
<proteinExistence type="predicted"/>